<name>A0A0F9PER2_9ZZZZ</name>
<reference evidence="1" key="1">
    <citation type="journal article" date="2015" name="Nature">
        <title>Complex archaea that bridge the gap between prokaryotes and eukaryotes.</title>
        <authorList>
            <person name="Spang A."/>
            <person name="Saw J.H."/>
            <person name="Jorgensen S.L."/>
            <person name="Zaremba-Niedzwiedzka K."/>
            <person name="Martijn J."/>
            <person name="Lind A.E."/>
            <person name="van Eijk R."/>
            <person name="Schleper C."/>
            <person name="Guy L."/>
            <person name="Ettema T.J."/>
        </authorList>
    </citation>
    <scope>NUCLEOTIDE SEQUENCE</scope>
</reference>
<gene>
    <name evidence="1" type="ORF">LCGC14_1146990</name>
</gene>
<dbReference type="EMBL" id="LAZR01005486">
    <property type="protein sequence ID" value="KKM99535.1"/>
    <property type="molecule type" value="Genomic_DNA"/>
</dbReference>
<protein>
    <submittedName>
        <fullName evidence="1">Uncharacterized protein</fullName>
    </submittedName>
</protein>
<dbReference type="AlphaFoldDB" id="A0A0F9PER2"/>
<organism evidence="1">
    <name type="scientific">marine sediment metagenome</name>
    <dbReference type="NCBI Taxonomy" id="412755"/>
    <lineage>
        <taxon>unclassified sequences</taxon>
        <taxon>metagenomes</taxon>
        <taxon>ecological metagenomes</taxon>
    </lineage>
</organism>
<accession>A0A0F9PER2</accession>
<comment type="caution">
    <text evidence="1">The sequence shown here is derived from an EMBL/GenBank/DDBJ whole genome shotgun (WGS) entry which is preliminary data.</text>
</comment>
<evidence type="ECO:0000313" key="1">
    <source>
        <dbReference type="EMBL" id="KKM99535.1"/>
    </source>
</evidence>
<sequence length="85" mass="10038">MKCPVCKSSTGGYYWEPVQRDDEKEELVKRGLLDPKELLTEWHDNILYQREYPGDLGYLSPRCLKCYDKAVKKAERKQVRRKSNG</sequence>
<proteinExistence type="predicted"/>